<organism evidence="1 2">
    <name type="scientific">Lacipirellula limnantheis</name>
    <dbReference type="NCBI Taxonomy" id="2528024"/>
    <lineage>
        <taxon>Bacteria</taxon>
        <taxon>Pseudomonadati</taxon>
        <taxon>Planctomycetota</taxon>
        <taxon>Planctomycetia</taxon>
        <taxon>Pirellulales</taxon>
        <taxon>Lacipirellulaceae</taxon>
        <taxon>Lacipirellula</taxon>
    </lineage>
</organism>
<sequence>MNLPALEIPEDDALLAPWLERQLVGMDLGDLATQLALWQEDAAPPDGSSLDVAIGDRLATVLEAGLCGLSVDDLRGLLARPGLLLELQARIFGEGGDYWRGVAISSEHRAAVQRVESAVSERLRERPTLPPVAEPVGNLRARWRVLPAIAAVLLLALGAWALRPGPVPAPGWGFDRPGLLTQQIPADQYLTMLSQAANQWFNKKPDSADSLRARLIQFRDGCDTLLAAPHAQLAAADKEWLLKRCRAWRDGIEIRLAELDAGEFDIAEVRRRADELVEKAVDALHQRAESLG</sequence>
<evidence type="ECO:0000313" key="2">
    <source>
        <dbReference type="Proteomes" id="UP000317909"/>
    </source>
</evidence>
<evidence type="ECO:0000313" key="1">
    <source>
        <dbReference type="EMBL" id="QDT71724.1"/>
    </source>
</evidence>
<dbReference type="AlphaFoldDB" id="A0A517TTM0"/>
<proteinExistence type="predicted"/>
<reference evidence="1 2" key="1">
    <citation type="submission" date="2019-02" db="EMBL/GenBank/DDBJ databases">
        <title>Deep-cultivation of Planctomycetes and their phenomic and genomic characterization uncovers novel biology.</title>
        <authorList>
            <person name="Wiegand S."/>
            <person name="Jogler M."/>
            <person name="Boedeker C."/>
            <person name="Pinto D."/>
            <person name="Vollmers J."/>
            <person name="Rivas-Marin E."/>
            <person name="Kohn T."/>
            <person name="Peeters S.H."/>
            <person name="Heuer A."/>
            <person name="Rast P."/>
            <person name="Oberbeckmann S."/>
            <person name="Bunk B."/>
            <person name="Jeske O."/>
            <person name="Meyerdierks A."/>
            <person name="Storesund J.E."/>
            <person name="Kallscheuer N."/>
            <person name="Luecker S."/>
            <person name="Lage O.M."/>
            <person name="Pohl T."/>
            <person name="Merkel B.J."/>
            <person name="Hornburger P."/>
            <person name="Mueller R.-W."/>
            <person name="Bruemmer F."/>
            <person name="Labrenz M."/>
            <person name="Spormann A.M."/>
            <person name="Op den Camp H."/>
            <person name="Overmann J."/>
            <person name="Amann R."/>
            <person name="Jetten M.S.M."/>
            <person name="Mascher T."/>
            <person name="Medema M.H."/>
            <person name="Devos D.P."/>
            <person name="Kaster A.-K."/>
            <person name="Ovreas L."/>
            <person name="Rohde M."/>
            <person name="Galperin M.Y."/>
            <person name="Jogler C."/>
        </authorList>
    </citation>
    <scope>NUCLEOTIDE SEQUENCE [LARGE SCALE GENOMIC DNA]</scope>
    <source>
        <strain evidence="1 2">I41</strain>
    </source>
</reference>
<dbReference type="RefSeq" id="WP_145431221.1">
    <property type="nucleotide sequence ID" value="NZ_CP036339.1"/>
</dbReference>
<dbReference type="OrthoDB" id="285760at2"/>
<gene>
    <name evidence="1" type="ORF">I41_08840</name>
</gene>
<accession>A0A517TTM0</accession>
<dbReference type="EMBL" id="CP036339">
    <property type="protein sequence ID" value="QDT71724.1"/>
    <property type="molecule type" value="Genomic_DNA"/>
</dbReference>
<dbReference type="Proteomes" id="UP000317909">
    <property type="component" value="Chromosome"/>
</dbReference>
<keyword evidence="2" id="KW-1185">Reference proteome</keyword>
<protein>
    <submittedName>
        <fullName evidence="1">Uncharacterized protein</fullName>
    </submittedName>
</protein>
<name>A0A517TTM0_9BACT</name>
<dbReference type="KEGG" id="llh:I41_08840"/>